<dbReference type="EMBL" id="CADEPI010000002">
    <property type="protein sequence ID" value="CAB3359834.1"/>
    <property type="molecule type" value="Genomic_DNA"/>
</dbReference>
<dbReference type="AlphaFoldDB" id="A0A8S1C166"/>
<dbReference type="GO" id="GO:0008541">
    <property type="term" value="C:proteasome regulatory particle, lid subcomplex"/>
    <property type="evidence" value="ECO:0007669"/>
    <property type="project" value="TreeGrafter"/>
</dbReference>
<dbReference type="InterPro" id="IPR006746">
    <property type="entry name" value="26S_Psome_Rpn12"/>
</dbReference>
<comment type="similarity">
    <text evidence="2">Belongs to the proteasome subunit S14 family.</text>
</comment>
<evidence type="ECO:0000256" key="5">
    <source>
        <dbReference type="ARBA" id="ARBA00022980"/>
    </source>
</evidence>
<evidence type="ECO:0000256" key="7">
    <source>
        <dbReference type="ARBA" id="ARBA00062283"/>
    </source>
</evidence>
<evidence type="ECO:0000259" key="9">
    <source>
        <dbReference type="PROSITE" id="PS50250"/>
    </source>
</evidence>
<keyword evidence="11" id="KW-1185">Reference proteome</keyword>
<dbReference type="Gene3D" id="1.25.40.990">
    <property type="match status" value="1"/>
</dbReference>
<dbReference type="GO" id="GO:0043161">
    <property type="term" value="P:proteasome-mediated ubiquitin-dependent protein catabolic process"/>
    <property type="evidence" value="ECO:0007669"/>
    <property type="project" value="TreeGrafter"/>
</dbReference>
<comment type="caution">
    <text evidence="10">The sequence shown here is derived from an EMBL/GenBank/DDBJ whole genome shotgun (WGS) entry which is preliminary data.</text>
</comment>
<comment type="similarity">
    <text evidence="1">Belongs to the bacterial ribosomal protein bL33 family.</text>
</comment>
<dbReference type="Pfam" id="PF10075">
    <property type="entry name" value="CSN8_PSD8_EIF3K"/>
    <property type="match status" value="1"/>
</dbReference>
<keyword evidence="5" id="KW-0689">Ribosomal protein</keyword>
<evidence type="ECO:0000256" key="4">
    <source>
        <dbReference type="ARBA" id="ARBA00022942"/>
    </source>
</evidence>
<dbReference type="GO" id="GO:0005840">
    <property type="term" value="C:ribosome"/>
    <property type="evidence" value="ECO:0007669"/>
    <property type="project" value="UniProtKB-KW"/>
</dbReference>
<sequence>MLLTNVLCKKVKAKTIMVMMESMVSGHRFVSLRERLGDKLEVIRFDPRIQAECVYKEKRKIRSMKRKFENCLNFHRVNKKKLMSKKQQAMESSAYKQAAISFKNLNDEWKVKPRNLEKIGQILSRLKVELTQLVFLPTDQTTASEKCLLLARDTLEIGAQWSIAKKDIPAFERYIAQLKPYYLDYGKHGDENTGLLESPYKYQLLGLNLLYLLSQNRVAEFHTELELLPPDQIHNAYIKHPLSIEQYLMEGRYNRIFLARDNVPHPDYSFFMEILLSTVRDEIAACMEKAYERISMPEAAKMLYLSSLEDAKTYGRQRNWNLKLDNFYYFDAIEEKKTEDHHMPSKELSEQFIEYARELETIV</sequence>
<dbReference type="InterPro" id="IPR000717">
    <property type="entry name" value="PCI_dom"/>
</dbReference>
<dbReference type="FunFam" id="1.25.40.990:FF:000001">
    <property type="entry name" value="26S proteasome non-ATPase regulatory subunit"/>
    <property type="match status" value="1"/>
</dbReference>
<dbReference type="Proteomes" id="UP000494165">
    <property type="component" value="Unassembled WGS sequence"/>
</dbReference>
<dbReference type="PANTHER" id="PTHR12387:SF0">
    <property type="entry name" value="26S PROTEASOME NON-ATPASE REGULATORY SUBUNIT 8"/>
    <property type="match status" value="1"/>
</dbReference>
<dbReference type="GO" id="GO:0005829">
    <property type="term" value="C:cytosol"/>
    <property type="evidence" value="ECO:0007669"/>
    <property type="project" value="TreeGrafter"/>
</dbReference>
<evidence type="ECO:0000313" key="10">
    <source>
        <dbReference type="EMBL" id="CAB3359834.1"/>
    </source>
</evidence>
<evidence type="ECO:0000256" key="3">
    <source>
        <dbReference type="ARBA" id="ARBA00014939"/>
    </source>
</evidence>
<dbReference type="GO" id="GO:1990904">
    <property type="term" value="C:ribonucleoprotein complex"/>
    <property type="evidence" value="ECO:0007669"/>
    <property type="project" value="UniProtKB-KW"/>
</dbReference>
<evidence type="ECO:0000256" key="6">
    <source>
        <dbReference type="ARBA" id="ARBA00023274"/>
    </source>
</evidence>
<dbReference type="InterPro" id="IPR033464">
    <property type="entry name" value="CSN8_PSD8_EIF3K"/>
</dbReference>
<evidence type="ECO:0000256" key="8">
    <source>
        <dbReference type="ARBA" id="ARBA00078986"/>
    </source>
</evidence>
<comment type="subunit">
    <text evidence="7">Component of the 19S proteasome regulatory particle complex. The 26S proteasome consists of a 20S core particle (CP) and two 19S regulatory subunits (RP). The regulatory particle is made of a lid composed of 9 subunits including PSMD8, a base containing 6 ATPases and few additional components. Interacts with DDI2. Interacts with TASOR.</text>
</comment>
<name>A0A8S1C166_9INSE</name>
<evidence type="ECO:0000256" key="2">
    <source>
        <dbReference type="ARBA" id="ARBA00009627"/>
    </source>
</evidence>
<keyword evidence="6" id="KW-0687">Ribonucleoprotein</keyword>
<dbReference type="PANTHER" id="PTHR12387">
    <property type="entry name" value="26S PROTEASOME NON-ATPASE REGULATORY SUBUNIT 8"/>
    <property type="match status" value="1"/>
</dbReference>
<protein>
    <recommendedName>
        <fullName evidence="3">26S proteasome non-ATPase regulatory subunit 8</fullName>
    </recommendedName>
    <alternativeName>
        <fullName evidence="8">26S proteasome regulatory subunit RPN12</fullName>
    </alternativeName>
</protein>
<accession>A0A8S1C166</accession>
<organism evidence="10 11">
    <name type="scientific">Cloeon dipterum</name>
    <dbReference type="NCBI Taxonomy" id="197152"/>
    <lineage>
        <taxon>Eukaryota</taxon>
        <taxon>Metazoa</taxon>
        <taxon>Ecdysozoa</taxon>
        <taxon>Arthropoda</taxon>
        <taxon>Hexapoda</taxon>
        <taxon>Insecta</taxon>
        <taxon>Pterygota</taxon>
        <taxon>Palaeoptera</taxon>
        <taxon>Ephemeroptera</taxon>
        <taxon>Pisciforma</taxon>
        <taxon>Baetidae</taxon>
        <taxon>Cloeon</taxon>
    </lineage>
</organism>
<keyword evidence="4" id="KW-0647">Proteasome</keyword>
<reference evidence="10 11" key="1">
    <citation type="submission" date="2020-04" db="EMBL/GenBank/DDBJ databases">
        <authorList>
            <person name="Alioto T."/>
            <person name="Alioto T."/>
            <person name="Gomez Garrido J."/>
        </authorList>
    </citation>
    <scope>NUCLEOTIDE SEQUENCE [LARGE SCALE GENOMIC DNA]</scope>
</reference>
<proteinExistence type="inferred from homology"/>
<evidence type="ECO:0000313" key="11">
    <source>
        <dbReference type="Proteomes" id="UP000494165"/>
    </source>
</evidence>
<dbReference type="GO" id="GO:0005634">
    <property type="term" value="C:nucleus"/>
    <property type="evidence" value="ECO:0007669"/>
    <property type="project" value="TreeGrafter"/>
</dbReference>
<dbReference type="InterPro" id="IPR038584">
    <property type="entry name" value="Ribosomal_bL33_sf"/>
</dbReference>
<gene>
    <name evidence="10" type="ORF">CLODIP_2_CD07806</name>
</gene>
<dbReference type="OrthoDB" id="409122at2759"/>
<dbReference type="Gene3D" id="2.20.28.120">
    <property type="entry name" value="Ribosomal protein L33"/>
    <property type="match status" value="1"/>
</dbReference>
<dbReference type="PROSITE" id="PS50250">
    <property type="entry name" value="PCI"/>
    <property type="match status" value="1"/>
</dbReference>
<feature type="domain" description="PCI" evidence="9">
    <location>
        <begin position="169"/>
        <end position="344"/>
    </location>
</feature>
<evidence type="ECO:0000256" key="1">
    <source>
        <dbReference type="ARBA" id="ARBA00007596"/>
    </source>
</evidence>